<evidence type="ECO:0000256" key="2">
    <source>
        <dbReference type="ARBA" id="ARBA00010735"/>
    </source>
</evidence>
<feature type="transmembrane region" description="Helical" evidence="8">
    <location>
        <begin position="140"/>
        <end position="160"/>
    </location>
</feature>
<keyword evidence="4" id="KW-1003">Cell membrane</keyword>
<protein>
    <submittedName>
        <fullName evidence="9">AzlC family ABC transporter permease</fullName>
    </submittedName>
</protein>
<sequence length="237" mass="23625">MIRAPFTLAGFGRGVRFGLALALPIGLYGLAFGLVAAQAGMGWGWATGFSTAIFSGSAQLATISVLQTGHATLTAVAATVLVMNARYLLFGATLQPWLSQAGPARALPSLLLLGDANWIITMRAIDAGEKDRAFLAGTGIPPLVVWLGGTVVGAMFGSILPDPKALGADLMLPAFAAAMMAVMVRGPASLVPVAVGAVSALGVGHLAGPGWGIVAAGLAGAGFAALTARPKGHANAA</sequence>
<feature type="transmembrane region" description="Helical" evidence="8">
    <location>
        <begin position="210"/>
        <end position="228"/>
    </location>
</feature>
<evidence type="ECO:0000256" key="7">
    <source>
        <dbReference type="ARBA" id="ARBA00023136"/>
    </source>
</evidence>
<reference evidence="9" key="1">
    <citation type="submission" date="2021-01" db="EMBL/GenBank/DDBJ databases">
        <title>Genome seq and assembly of Tabrizicola sp. KVB23.</title>
        <authorList>
            <person name="Chhetri G."/>
        </authorList>
    </citation>
    <scope>NUCLEOTIDE SEQUENCE</scope>
    <source>
        <strain evidence="9">KVB23</strain>
    </source>
</reference>
<feature type="transmembrane region" description="Helical" evidence="8">
    <location>
        <begin position="172"/>
        <end position="198"/>
    </location>
</feature>
<keyword evidence="3" id="KW-0813">Transport</keyword>
<evidence type="ECO:0000256" key="6">
    <source>
        <dbReference type="ARBA" id="ARBA00022989"/>
    </source>
</evidence>
<dbReference type="InterPro" id="IPR011606">
    <property type="entry name" value="Brnchd-chn_aa_trnsp_permease"/>
</dbReference>
<dbReference type="PANTHER" id="PTHR34979">
    <property type="entry name" value="INNER MEMBRANE PROTEIN YGAZ"/>
    <property type="match status" value="1"/>
</dbReference>
<dbReference type="GO" id="GO:0005886">
    <property type="term" value="C:plasma membrane"/>
    <property type="evidence" value="ECO:0007669"/>
    <property type="project" value="UniProtKB-SubCell"/>
</dbReference>
<evidence type="ECO:0000256" key="5">
    <source>
        <dbReference type="ARBA" id="ARBA00022692"/>
    </source>
</evidence>
<proteinExistence type="inferred from homology"/>
<evidence type="ECO:0000256" key="3">
    <source>
        <dbReference type="ARBA" id="ARBA00022448"/>
    </source>
</evidence>
<dbReference type="Proteomes" id="UP000619033">
    <property type="component" value="Unassembled WGS sequence"/>
</dbReference>
<evidence type="ECO:0000313" key="10">
    <source>
        <dbReference type="Proteomes" id="UP000619033"/>
    </source>
</evidence>
<comment type="caution">
    <text evidence="9">The sequence shown here is derived from an EMBL/GenBank/DDBJ whole genome shotgun (WGS) entry which is preliminary data.</text>
</comment>
<keyword evidence="6 8" id="KW-1133">Transmembrane helix</keyword>
<feature type="transmembrane region" description="Helical" evidence="8">
    <location>
        <begin position="43"/>
        <end position="65"/>
    </location>
</feature>
<dbReference type="AlphaFoldDB" id="A0A8J7MTC2"/>
<dbReference type="EMBL" id="JAESVP010000001">
    <property type="protein sequence ID" value="MBL4927004.1"/>
    <property type="molecule type" value="Genomic_DNA"/>
</dbReference>
<gene>
    <name evidence="9" type="ORF">JI744_02685</name>
</gene>
<feature type="transmembrane region" description="Helical" evidence="8">
    <location>
        <begin position="71"/>
        <end position="90"/>
    </location>
</feature>
<dbReference type="PANTHER" id="PTHR34979:SF1">
    <property type="entry name" value="INNER MEMBRANE PROTEIN YGAZ"/>
    <property type="match status" value="1"/>
</dbReference>
<comment type="similarity">
    <text evidence="2">Belongs to the AzlC family.</text>
</comment>
<dbReference type="GO" id="GO:1903785">
    <property type="term" value="P:L-valine transmembrane transport"/>
    <property type="evidence" value="ECO:0007669"/>
    <property type="project" value="TreeGrafter"/>
</dbReference>
<evidence type="ECO:0000256" key="1">
    <source>
        <dbReference type="ARBA" id="ARBA00004651"/>
    </source>
</evidence>
<dbReference type="RefSeq" id="WP_202658041.1">
    <property type="nucleotide sequence ID" value="NZ_JAESVP010000001.1"/>
</dbReference>
<dbReference type="Pfam" id="PF03591">
    <property type="entry name" value="AzlC"/>
    <property type="match status" value="1"/>
</dbReference>
<evidence type="ECO:0000256" key="4">
    <source>
        <dbReference type="ARBA" id="ARBA00022475"/>
    </source>
</evidence>
<evidence type="ECO:0000313" key="9">
    <source>
        <dbReference type="EMBL" id="MBL4927004.1"/>
    </source>
</evidence>
<accession>A0A8J7MTC2</accession>
<name>A0A8J7MTC2_9RHOB</name>
<organism evidence="9 10">
    <name type="scientific">Fuscibacter oryzae</name>
    <dbReference type="NCBI Taxonomy" id="2803939"/>
    <lineage>
        <taxon>Bacteria</taxon>
        <taxon>Pseudomonadati</taxon>
        <taxon>Pseudomonadota</taxon>
        <taxon>Alphaproteobacteria</taxon>
        <taxon>Rhodobacterales</taxon>
        <taxon>Paracoccaceae</taxon>
        <taxon>Fuscibacter</taxon>
    </lineage>
</organism>
<keyword evidence="5 8" id="KW-0812">Transmembrane</keyword>
<keyword evidence="7 8" id="KW-0472">Membrane</keyword>
<keyword evidence="10" id="KW-1185">Reference proteome</keyword>
<evidence type="ECO:0000256" key="8">
    <source>
        <dbReference type="SAM" id="Phobius"/>
    </source>
</evidence>
<comment type="subcellular location">
    <subcellularLocation>
        <location evidence="1">Cell membrane</location>
        <topology evidence="1">Multi-pass membrane protein</topology>
    </subcellularLocation>
</comment>
<feature type="transmembrane region" description="Helical" evidence="8">
    <location>
        <begin position="15"/>
        <end position="36"/>
    </location>
</feature>